<reference evidence="4 5" key="2">
    <citation type="journal article" date="2018" name="Plant J.">
        <title>The Physcomitrella patens chromosome-scale assembly reveals moss genome structure and evolution.</title>
        <authorList>
            <person name="Lang D."/>
            <person name="Ullrich K.K."/>
            <person name="Murat F."/>
            <person name="Fuchs J."/>
            <person name="Jenkins J."/>
            <person name="Haas F.B."/>
            <person name="Piednoel M."/>
            <person name="Gundlach H."/>
            <person name="Van Bel M."/>
            <person name="Meyberg R."/>
            <person name="Vives C."/>
            <person name="Morata J."/>
            <person name="Symeonidi A."/>
            <person name="Hiss M."/>
            <person name="Muchero W."/>
            <person name="Kamisugi Y."/>
            <person name="Saleh O."/>
            <person name="Blanc G."/>
            <person name="Decker E.L."/>
            <person name="van Gessel N."/>
            <person name="Grimwood J."/>
            <person name="Hayes R.D."/>
            <person name="Graham S.W."/>
            <person name="Gunter L.E."/>
            <person name="McDaniel S.F."/>
            <person name="Hoernstein S.N.W."/>
            <person name="Larsson A."/>
            <person name="Li F.W."/>
            <person name="Perroud P.F."/>
            <person name="Phillips J."/>
            <person name="Ranjan P."/>
            <person name="Rokshar D.S."/>
            <person name="Rothfels C.J."/>
            <person name="Schneider L."/>
            <person name="Shu S."/>
            <person name="Stevenson D.W."/>
            <person name="Thummler F."/>
            <person name="Tillich M."/>
            <person name="Villarreal Aguilar J.C."/>
            <person name="Widiez T."/>
            <person name="Wong G.K."/>
            <person name="Wymore A."/>
            <person name="Zhang Y."/>
            <person name="Zimmer A.D."/>
            <person name="Quatrano R.S."/>
            <person name="Mayer K.F.X."/>
            <person name="Goodstein D."/>
            <person name="Casacuberta J.M."/>
            <person name="Vandepoele K."/>
            <person name="Reski R."/>
            <person name="Cuming A.C."/>
            <person name="Tuskan G.A."/>
            <person name="Maumus F."/>
            <person name="Salse J."/>
            <person name="Schmutz J."/>
            <person name="Rensing S.A."/>
        </authorList>
    </citation>
    <scope>NUCLEOTIDE SEQUENCE [LARGE SCALE GENOMIC DNA]</scope>
    <source>
        <strain evidence="4 5">cv. Gransden 2004</strain>
    </source>
</reference>
<evidence type="ECO:0000256" key="1">
    <source>
        <dbReference type="PROSITE-ProRule" id="PRU00047"/>
    </source>
</evidence>
<dbReference type="EMBL" id="ABEU02000021">
    <property type="status" value="NOT_ANNOTATED_CDS"/>
    <property type="molecule type" value="Genomic_DNA"/>
</dbReference>
<protein>
    <recommendedName>
        <fullName evidence="3">CCHC-type domain-containing protein</fullName>
    </recommendedName>
</protein>
<dbReference type="Gene3D" id="4.10.60.10">
    <property type="entry name" value="Zinc finger, CCHC-type"/>
    <property type="match status" value="1"/>
</dbReference>
<keyword evidence="1" id="KW-0479">Metal-binding</keyword>
<dbReference type="InterPro" id="IPR036875">
    <property type="entry name" value="Znf_CCHC_sf"/>
</dbReference>
<dbReference type="InterPro" id="IPR001878">
    <property type="entry name" value="Znf_CCHC"/>
</dbReference>
<keyword evidence="1" id="KW-0862">Zinc</keyword>
<dbReference type="InParanoid" id="A0A7I3Z110"/>
<dbReference type="PROSITE" id="PS50158">
    <property type="entry name" value="ZF_CCHC"/>
    <property type="match status" value="1"/>
</dbReference>
<dbReference type="GO" id="GO:0008270">
    <property type="term" value="F:zinc ion binding"/>
    <property type="evidence" value="ECO:0007669"/>
    <property type="project" value="UniProtKB-KW"/>
</dbReference>
<evidence type="ECO:0000256" key="2">
    <source>
        <dbReference type="SAM" id="MobiDB-lite"/>
    </source>
</evidence>
<keyword evidence="1" id="KW-0863">Zinc-finger</keyword>
<evidence type="ECO:0000313" key="5">
    <source>
        <dbReference type="Proteomes" id="UP000006727"/>
    </source>
</evidence>
<organism evidence="4 5">
    <name type="scientific">Physcomitrium patens</name>
    <name type="common">Spreading-leaved earth moss</name>
    <name type="synonym">Physcomitrella patens</name>
    <dbReference type="NCBI Taxonomy" id="3218"/>
    <lineage>
        <taxon>Eukaryota</taxon>
        <taxon>Viridiplantae</taxon>
        <taxon>Streptophyta</taxon>
        <taxon>Embryophyta</taxon>
        <taxon>Bryophyta</taxon>
        <taxon>Bryophytina</taxon>
        <taxon>Bryopsida</taxon>
        <taxon>Funariidae</taxon>
        <taxon>Funariales</taxon>
        <taxon>Funariaceae</taxon>
        <taxon>Physcomitrium</taxon>
    </lineage>
</organism>
<reference evidence="4 5" key="1">
    <citation type="journal article" date="2008" name="Science">
        <title>The Physcomitrella genome reveals evolutionary insights into the conquest of land by plants.</title>
        <authorList>
            <person name="Rensing S."/>
            <person name="Lang D."/>
            <person name="Zimmer A."/>
            <person name="Terry A."/>
            <person name="Salamov A."/>
            <person name="Shapiro H."/>
            <person name="Nishiyama T."/>
            <person name="Perroud P.-F."/>
            <person name="Lindquist E."/>
            <person name="Kamisugi Y."/>
            <person name="Tanahashi T."/>
            <person name="Sakakibara K."/>
            <person name="Fujita T."/>
            <person name="Oishi K."/>
            <person name="Shin-I T."/>
            <person name="Kuroki Y."/>
            <person name="Toyoda A."/>
            <person name="Suzuki Y."/>
            <person name="Hashimoto A."/>
            <person name="Yamaguchi K."/>
            <person name="Sugano A."/>
            <person name="Kohara Y."/>
            <person name="Fujiyama A."/>
            <person name="Anterola A."/>
            <person name="Aoki S."/>
            <person name="Ashton N."/>
            <person name="Barbazuk W.B."/>
            <person name="Barker E."/>
            <person name="Bennetzen J."/>
            <person name="Bezanilla M."/>
            <person name="Blankenship R."/>
            <person name="Cho S.H."/>
            <person name="Dutcher S."/>
            <person name="Estelle M."/>
            <person name="Fawcett J.A."/>
            <person name="Gundlach H."/>
            <person name="Hanada K."/>
            <person name="Heyl A."/>
            <person name="Hicks K.A."/>
            <person name="Hugh J."/>
            <person name="Lohr M."/>
            <person name="Mayer K."/>
            <person name="Melkozernov A."/>
            <person name="Murata T."/>
            <person name="Nelson D."/>
            <person name="Pils B."/>
            <person name="Prigge M."/>
            <person name="Reiss B."/>
            <person name="Renner T."/>
            <person name="Rombauts S."/>
            <person name="Rushton P."/>
            <person name="Sanderfoot A."/>
            <person name="Schween G."/>
            <person name="Shiu S.-H."/>
            <person name="Stueber K."/>
            <person name="Theodoulou F.L."/>
            <person name="Tu H."/>
            <person name="Van de Peer Y."/>
            <person name="Verrier P.J."/>
            <person name="Waters E."/>
            <person name="Wood A."/>
            <person name="Yang L."/>
            <person name="Cove D."/>
            <person name="Cuming A."/>
            <person name="Hasebe M."/>
            <person name="Lucas S."/>
            <person name="Mishler D.B."/>
            <person name="Reski R."/>
            <person name="Grigoriev I."/>
            <person name="Quatrano R.S."/>
            <person name="Boore J.L."/>
        </authorList>
    </citation>
    <scope>NUCLEOTIDE SEQUENCE [LARGE SCALE GENOMIC DNA]</scope>
    <source>
        <strain evidence="4 5">cv. Gransden 2004</strain>
    </source>
</reference>
<proteinExistence type="predicted"/>
<reference evidence="4" key="3">
    <citation type="submission" date="2020-12" db="UniProtKB">
        <authorList>
            <consortium name="EnsemblPlants"/>
        </authorList>
    </citation>
    <scope>IDENTIFICATION</scope>
</reference>
<feature type="domain" description="CCHC-type" evidence="3">
    <location>
        <begin position="92"/>
        <end position="107"/>
    </location>
</feature>
<dbReference type="Proteomes" id="UP000006727">
    <property type="component" value="Chromosome 21"/>
</dbReference>
<dbReference type="SUPFAM" id="SSF57756">
    <property type="entry name" value="Retrovirus zinc finger-like domains"/>
    <property type="match status" value="1"/>
</dbReference>
<dbReference type="EnsemblPlants" id="Pp3c21_12890V3.1">
    <property type="protein sequence ID" value="PAC:32914957.CDS.1"/>
    <property type="gene ID" value="Pp3c21_12890"/>
</dbReference>
<dbReference type="GO" id="GO:0003676">
    <property type="term" value="F:nucleic acid binding"/>
    <property type="evidence" value="ECO:0007669"/>
    <property type="project" value="InterPro"/>
</dbReference>
<evidence type="ECO:0000259" key="3">
    <source>
        <dbReference type="PROSITE" id="PS50158"/>
    </source>
</evidence>
<evidence type="ECO:0000313" key="4">
    <source>
        <dbReference type="EnsemblPlants" id="PAC:32914957.CDS.1"/>
    </source>
</evidence>
<dbReference type="AlphaFoldDB" id="A0A7I3Z110"/>
<name>A0A7I3Z110_PHYPA</name>
<accession>A0A7I3Z110</accession>
<dbReference type="SMART" id="SM00343">
    <property type="entry name" value="ZnF_C2HC"/>
    <property type="match status" value="1"/>
</dbReference>
<dbReference type="Gramene" id="Pp3c21_12890V3.1">
    <property type="protein sequence ID" value="PAC:32914957.CDS.1"/>
    <property type="gene ID" value="Pp3c21_12890"/>
</dbReference>
<sequence>MMTILLIALPKSYATIVIVMTHGQTKLNLEVVKSTLLAEWRKSESFHEDDSAVLAVRRRPAERSTPHSRGSTPHPRRKFQHRSKSRPFVLECWHCHEKGHRKRDCPSLKKKKHSSFAGASISSIDIVIADFDDGAHVLCTSAVGDNKWMLDSVPLITCV</sequence>
<feature type="compositionally biased region" description="Basic residues" evidence="2">
    <location>
        <begin position="74"/>
        <end position="83"/>
    </location>
</feature>
<feature type="region of interest" description="Disordered" evidence="2">
    <location>
        <begin position="57"/>
        <end position="83"/>
    </location>
</feature>
<keyword evidence="5" id="KW-1185">Reference proteome</keyword>